<dbReference type="EMBL" id="JADGJH010004279">
    <property type="protein sequence ID" value="KAJ3086432.1"/>
    <property type="molecule type" value="Genomic_DNA"/>
</dbReference>
<name>A0AAD5SMM3_9FUNG</name>
<evidence type="ECO:0000313" key="1">
    <source>
        <dbReference type="EMBL" id="KAJ3086432.1"/>
    </source>
</evidence>
<organism evidence="1 2">
    <name type="scientific">Physocladia obscura</name>
    <dbReference type="NCBI Taxonomy" id="109957"/>
    <lineage>
        <taxon>Eukaryota</taxon>
        <taxon>Fungi</taxon>
        <taxon>Fungi incertae sedis</taxon>
        <taxon>Chytridiomycota</taxon>
        <taxon>Chytridiomycota incertae sedis</taxon>
        <taxon>Chytridiomycetes</taxon>
        <taxon>Chytridiales</taxon>
        <taxon>Chytriomycetaceae</taxon>
        <taxon>Physocladia</taxon>
    </lineage>
</organism>
<sequence length="89" mass="10244">MRIYEPDKWNAKVLTQKIQTSASKLLLRQHMKELFQLKGISSAAAVQWNVIEVEKLVGTSKNQLQLIEDSPFIIIKDTDGKVIGMRYRN</sequence>
<comment type="caution">
    <text evidence="1">The sequence shown here is derived from an EMBL/GenBank/DDBJ whole genome shotgun (WGS) entry which is preliminary data.</text>
</comment>
<keyword evidence="2" id="KW-1185">Reference proteome</keyword>
<proteinExistence type="predicted"/>
<gene>
    <name evidence="1" type="ORF">HK100_008697</name>
</gene>
<accession>A0AAD5SMM3</accession>
<evidence type="ECO:0000313" key="2">
    <source>
        <dbReference type="Proteomes" id="UP001211907"/>
    </source>
</evidence>
<dbReference type="AlphaFoldDB" id="A0AAD5SMM3"/>
<dbReference type="Proteomes" id="UP001211907">
    <property type="component" value="Unassembled WGS sequence"/>
</dbReference>
<protein>
    <submittedName>
        <fullName evidence="1">Uncharacterized protein</fullName>
    </submittedName>
</protein>
<reference evidence="1" key="1">
    <citation type="submission" date="2020-05" db="EMBL/GenBank/DDBJ databases">
        <title>Phylogenomic resolution of chytrid fungi.</title>
        <authorList>
            <person name="Stajich J.E."/>
            <person name="Amses K."/>
            <person name="Simmons R."/>
            <person name="Seto K."/>
            <person name="Myers J."/>
            <person name="Bonds A."/>
            <person name="Quandt C.A."/>
            <person name="Barry K."/>
            <person name="Liu P."/>
            <person name="Grigoriev I."/>
            <person name="Longcore J.E."/>
            <person name="James T.Y."/>
        </authorList>
    </citation>
    <scope>NUCLEOTIDE SEQUENCE</scope>
    <source>
        <strain evidence="1">JEL0513</strain>
    </source>
</reference>
<feature type="non-terminal residue" evidence="1">
    <location>
        <position position="89"/>
    </location>
</feature>